<dbReference type="InterPro" id="IPR037359">
    <property type="entry name" value="NST/OST"/>
</dbReference>
<keyword evidence="2" id="KW-0325">Glycoprotein</keyword>
<dbReference type="Gene3D" id="3.40.50.300">
    <property type="entry name" value="P-loop containing nucleotide triphosphate hydrolases"/>
    <property type="match status" value="1"/>
</dbReference>
<keyword evidence="1" id="KW-0808">Transferase</keyword>
<organism evidence="4">
    <name type="scientific">uncultured Sulfurovum sp</name>
    <dbReference type="NCBI Taxonomy" id="269237"/>
    <lineage>
        <taxon>Bacteria</taxon>
        <taxon>Pseudomonadati</taxon>
        <taxon>Campylobacterota</taxon>
        <taxon>Epsilonproteobacteria</taxon>
        <taxon>Campylobacterales</taxon>
        <taxon>Sulfurovaceae</taxon>
        <taxon>Sulfurovum</taxon>
        <taxon>environmental samples</taxon>
    </lineage>
</organism>
<proteinExistence type="predicted"/>
<sequence>MKKIDFLIAGVQKSATTSLAYYVGQHPKICKHRTEEMPYFSLEEEYKLGYLVNFKRYFNHCSQNDKVLAKSVTVIQDVDVIKKAYEHNPKMKLVIVLRNPIDRAYSAFWYARKMGWENIDDFDKALSLEEDRKSKNMIVQRNTSYKKNGEYLEQLNQLFTVFPKEQVCIILQEDIAKDANEVCQKLFKYFNLEAYEGLNMERINESAMPKFFIISKLLNANHPVKKKIKQSLPIGLQRFIDKLKIRIMRLNNKKITVEKMSVKTRKNLLEYYEKMNQELSLLINRNLDHWNK</sequence>
<dbReference type="InterPro" id="IPR000863">
    <property type="entry name" value="Sulfotransferase_dom"/>
</dbReference>
<reference evidence="4" key="1">
    <citation type="submission" date="2020-01" db="EMBL/GenBank/DDBJ databases">
        <authorList>
            <person name="Meier V. D."/>
            <person name="Meier V D."/>
        </authorList>
    </citation>
    <scope>NUCLEOTIDE SEQUENCE</scope>
    <source>
        <strain evidence="4">HLG_WM_MAG_05</strain>
    </source>
</reference>
<dbReference type="Pfam" id="PF00685">
    <property type="entry name" value="Sulfotransfer_1"/>
    <property type="match status" value="1"/>
</dbReference>
<evidence type="ECO:0000259" key="3">
    <source>
        <dbReference type="Pfam" id="PF00685"/>
    </source>
</evidence>
<dbReference type="AlphaFoldDB" id="A0A6S6TSW0"/>
<dbReference type="EMBL" id="CACVAU010000055">
    <property type="protein sequence ID" value="CAA6819163.1"/>
    <property type="molecule type" value="Genomic_DNA"/>
</dbReference>
<evidence type="ECO:0000256" key="2">
    <source>
        <dbReference type="ARBA" id="ARBA00023180"/>
    </source>
</evidence>
<dbReference type="PANTHER" id="PTHR10605:SF56">
    <property type="entry name" value="BIFUNCTIONAL HEPARAN SULFATE N-DEACETYLASE_N-SULFOTRANSFERASE"/>
    <property type="match status" value="1"/>
</dbReference>
<accession>A0A6S6TSW0</accession>
<dbReference type="GO" id="GO:0008146">
    <property type="term" value="F:sulfotransferase activity"/>
    <property type="evidence" value="ECO:0007669"/>
    <property type="project" value="InterPro"/>
</dbReference>
<evidence type="ECO:0000256" key="1">
    <source>
        <dbReference type="ARBA" id="ARBA00022679"/>
    </source>
</evidence>
<feature type="domain" description="Sulfotransferase" evidence="3">
    <location>
        <begin position="4"/>
        <end position="195"/>
    </location>
</feature>
<evidence type="ECO:0000313" key="4">
    <source>
        <dbReference type="EMBL" id="CAA6819163.1"/>
    </source>
</evidence>
<name>A0A6S6TSW0_9BACT</name>
<gene>
    <name evidence="4" type="ORF">HELGO_WM4995</name>
</gene>
<dbReference type="InterPro" id="IPR027417">
    <property type="entry name" value="P-loop_NTPase"/>
</dbReference>
<dbReference type="PANTHER" id="PTHR10605">
    <property type="entry name" value="HEPARAN SULFATE SULFOTRANSFERASE"/>
    <property type="match status" value="1"/>
</dbReference>
<protein>
    <recommendedName>
        <fullName evidence="3">Sulfotransferase domain-containing protein</fullName>
    </recommendedName>
</protein>
<dbReference type="SUPFAM" id="SSF52540">
    <property type="entry name" value="P-loop containing nucleoside triphosphate hydrolases"/>
    <property type="match status" value="1"/>
</dbReference>